<dbReference type="Pfam" id="PF02585">
    <property type="entry name" value="PIG-L"/>
    <property type="match status" value="1"/>
</dbReference>
<evidence type="ECO:0000256" key="1">
    <source>
        <dbReference type="ARBA" id="ARBA00022833"/>
    </source>
</evidence>
<gene>
    <name evidence="2" type="ORF">CLV71_108188</name>
</gene>
<dbReference type="EMBL" id="SOCP01000008">
    <property type="protein sequence ID" value="TDV48828.1"/>
    <property type="molecule type" value="Genomic_DNA"/>
</dbReference>
<sequence>MKVMTIYAHPADTITNCGGTLARHAEAGDEVVALIITHGGRIHANRYAEEWRKDDPDEAITTAGIDDIAAHKWDELRRAADIIGVHRVIGLDTDDRVASLQEHVVDLVAEQIALERPDVIICDYPLNPVVASNTHTVATTTVLAALGRTGTYLRNLDGRAEFHVKQVFFTSLPVFAADGLSLFGVRNDVFVDITPVVGRKVAAMDCFDSQGYSGLFARKLIESNNGEFGRAAGVNFAEAFYRMRNETHDLLPVTAAAVAEDPLTRHLRYSEVDLRATHP</sequence>
<dbReference type="AlphaFoldDB" id="A0A4R7VIB6"/>
<dbReference type="InterPro" id="IPR024078">
    <property type="entry name" value="LmbE-like_dom_sf"/>
</dbReference>
<dbReference type="InterPro" id="IPR003737">
    <property type="entry name" value="GlcNAc_PI_deacetylase-related"/>
</dbReference>
<dbReference type="Proteomes" id="UP000294927">
    <property type="component" value="Unassembled WGS sequence"/>
</dbReference>
<evidence type="ECO:0000313" key="2">
    <source>
        <dbReference type="EMBL" id="TDV48828.1"/>
    </source>
</evidence>
<name>A0A4R7VIB6_9PSEU</name>
<dbReference type="SUPFAM" id="SSF102588">
    <property type="entry name" value="LmbE-like"/>
    <property type="match status" value="1"/>
</dbReference>
<dbReference type="Gene3D" id="3.40.50.10320">
    <property type="entry name" value="LmbE-like"/>
    <property type="match status" value="1"/>
</dbReference>
<proteinExistence type="predicted"/>
<evidence type="ECO:0000313" key="3">
    <source>
        <dbReference type="Proteomes" id="UP000294927"/>
    </source>
</evidence>
<protein>
    <submittedName>
        <fullName evidence="2">LmbE family N-acetylglucosaminyl deacetylase</fullName>
    </submittedName>
</protein>
<dbReference type="GO" id="GO:0016137">
    <property type="term" value="P:glycoside metabolic process"/>
    <property type="evidence" value="ECO:0007669"/>
    <property type="project" value="UniProtKB-ARBA"/>
</dbReference>
<keyword evidence="1" id="KW-0862">Zinc</keyword>
<comment type="caution">
    <text evidence="2">The sequence shown here is derived from an EMBL/GenBank/DDBJ whole genome shotgun (WGS) entry which is preliminary data.</text>
</comment>
<keyword evidence="3" id="KW-1185">Reference proteome</keyword>
<accession>A0A4R7VIB6</accession>
<dbReference type="OrthoDB" id="3514174at2"/>
<reference evidence="2 3" key="1">
    <citation type="submission" date="2019-03" db="EMBL/GenBank/DDBJ databases">
        <title>Genomic Encyclopedia of Archaeal and Bacterial Type Strains, Phase II (KMG-II): from individual species to whole genera.</title>
        <authorList>
            <person name="Goeker M."/>
        </authorList>
    </citation>
    <scope>NUCLEOTIDE SEQUENCE [LARGE SCALE GENOMIC DNA]</scope>
    <source>
        <strain evidence="2 3">DSM 45499</strain>
    </source>
</reference>
<organism evidence="2 3">
    <name type="scientific">Actinophytocola oryzae</name>
    <dbReference type="NCBI Taxonomy" id="502181"/>
    <lineage>
        <taxon>Bacteria</taxon>
        <taxon>Bacillati</taxon>
        <taxon>Actinomycetota</taxon>
        <taxon>Actinomycetes</taxon>
        <taxon>Pseudonocardiales</taxon>
        <taxon>Pseudonocardiaceae</taxon>
    </lineage>
</organism>